<name>A0A2R6XI11_MARPO</name>
<feature type="coiled-coil region" evidence="1">
    <location>
        <begin position="578"/>
        <end position="605"/>
    </location>
</feature>
<proteinExistence type="predicted"/>
<dbReference type="PANTHER" id="PTHR31798">
    <property type="entry name" value="HYDROXYPROLINE-RICH GLYCOPROTEIN-LIKE"/>
    <property type="match status" value="1"/>
</dbReference>
<feature type="compositionally biased region" description="Basic and acidic residues" evidence="2">
    <location>
        <begin position="497"/>
        <end position="506"/>
    </location>
</feature>
<protein>
    <submittedName>
        <fullName evidence="3">Uncharacterized protein</fullName>
    </submittedName>
</protein>
<feature type="compositionally biased region" description="Basic and acidic residues" evidence="2">
    <location>
        <begin position="370"/>
        <end position="383"/>
    </location>
</feature>
<keyword evidence="1" id="KW-0175">Coiled coil</keyword>
<feature type="region of interest" description="Disordered" evidence="2">
    <location>
        <begin position="1"/>
        <end position="105"/>
    </location>
</feature>
<accession>A0A2R6XI11</accession>
<dbReference type="InterPro" id="IPR040420">
    <property type="entry name" value="At1g76660-like"/>
</dbReference>
<dbReference type="PANTHER" id="PTHR31798:SF10">
    <property type="entry name" value="OS02G0822000 PROTEIN"/>
    <property type="match status" value="1"/>
</dbReference>
<dbReference type="Gramene" id="Mp1g10040.1">
    <property type="protein sequence ID" value="Mp1g10040.1.cds"/>
    <property type="gene ID" value="Mp1g10040"/>
</dbReference>
<evidence type="ECO:0000256" key="2">
    <source>
        <dbReference type="SAM" id="MobiDB-lite"/>
    </source>
</evidence>
<reference evidence="4" key="1">
    <citation type="journal article" date="2017" name="Cell">
        <title>Insights into land plant evolution garnered from the Marchantia polymorpha genome.</title>
        <authorList>
            <person name="Bowman J.L."/>
            <person name="Kohchi T."/>
            <person name="Yamato K.T."/>
            <person name="Jenkins J."/>
            <person name="Shu S."/>
            <person name="Ishizaki K."/>
            <person name="Yamaoka S."/>
            <person name="Nishihama R."/>
            <person name="Nakamura Y."/>
            <person name="Berger F."/>
            <person name="Adam C."/>
            <person name="Aki S.S."/>
            <person name="Althoff F."/>
            <person name="Araki T."/>
            <person name="Arteaga-Vazquez M.A."/>
            <person name="Balasubrmanian S."/>
            <person name="Barry K."/>
            <person name="Bauer D."/>
            <person name="Boehm C.R."/>
            <person name="Briginshaw L."/>
            <person name="Caballero-Perez J."/>
            <person name="Catarino B."/>
            <person name="Chen F."/>
            <person name="Chiyoda S."/>
            <person name="Chovatia M."/>
            <person name="Davies K.M."/>
            <person name="Delmans M."/>
            <person name="Demura T."/>
            <person name="Dierschke T."/>
            <person name="Dolan L."/>
            <person name="Dorantes-Acosta A.E."/>
            <person name="Eklund D.M."/>
            <person name="Florent S.N."/>
            <person name="Flores-Sandoval E."/>
            <person name="Fujiyama A."/>
            <person name="Fukuzawa H."/>
            <person name="Galik B."/>
            <person name="Grimanelli D."/>
            <person name="Grimwood J."/>
            <person name="Grossniklaus U."/>
            <person name="Hamada T."/>
            <person name="Haseloff J."/>
            <person name="Hetherington A.J."/>
            <person name="Higo A."/>
            <person name="Hirakawa Y."/>
            <person name="Hundley H.N."/>
            <person name="Ikeda Y."/>
            <person name="Inoue K."/>
            <person name="Inoue S.I."/>
            <person name="Ishida S."/>
            <person name="Jia Q."/>
            <person name="Kakita M."/>
            <person name="Kanazawa T."/>
            <person name="Kawai Y."/>
            <person name="Kawashima T."/>
            <person name="Kennedy M."/>
            <person name="Kinose K."/>
            <person name="Kinoshita T."/>
            <person name="Kohara Y."/>
            <person name="Koide E."/>
            <person name="Komatsu K."/>
            <person name="Kopischke S."/>
            <person name="Kubo M."/>
            <person name="Kyozuka J."/>
            <person name="Lagercrantz U."/>
            <person name="Lin S.S."/>
            <person name="Lindquist E."/>
            <person name="Lipzen A.M."/>
            <person name="Lu C.W."/>
            <person name="De Luna E."/>
            <person name="Martienssen R.A."/>
            <person name="Minamino N."/>
            <person name="Mizutani M."/>
            <person name="Mizutani M."/>
            <person name="Mochizuki N."/>
            <person name="Monte I."/>
            <person name="Mosher R."/>
            <person name="Nagasaki H."/>
            <person name="Nakagami H."/>
            <person name="Naramoto S."/>
            <person name="Nishitani K."/>
            <person name="Ohtani M."/>
            <person name="Okamoto T."/>
            <person name="Okumura M."/>
            <person name="Phillips J."/>
            <person name="Pollak B."/>
            <person name="Reinders A."/>
            <person name="Rovekamp M."/>
            <person name="Sano R."/>
            <person name="Sawa S."/>
            <person name="Schmid M.W."/>
            <person name="Shirakawa M."/>
            <person name="Solano R."/>
            <person name="Spunde A."/>
            <person name="Suetsugu N."/>
            <person name="Sugano S."/>
            <person name="Sugiyama A."/>
            <person name="Sun R."/>
            <person name="Suzuki Y."/>
            <person name="Takenaka M."/>
            <person name="Takezawa D."/>
            <person name="Tomogane H."/>
            <person name="Tsuzuki M."/>
            <person name="Ueda T."/>
            <person name="Umeda M."/>
            <person name="Ward J.M."/>
            <person name="Watanabe Y."/>
            <person name="Yazaki K."/>
            <person name="Yokoyama R."/>
            <person name="Yoshitake Y."/>
            <person name="Yotsui I."/>
            <person name="Zachgo S."/>
            <person name="Schmutz J."/>
        </authorList>
    </citation>
    <scope>NUCLEOTIDE SEQUENCE [LARGE SCALE GENOMIC DNA]</scope>
    <source>
        <strain evidence="4">Tak-1</strain>
    </source>
</reference>
<feature type="compositionally biased region" description="Polar residues" evidence="2">
    <location>
        <begin position="1"/>
        <end position="12"/>
    </location>
</feature>
<dbReference type="EMBL" id="KZ772686">
    <property type="protein sequence ID" value="PTQ45729.1"/>
    <property type="molecule type" value="Genomic_DNA"/>
</dbReference>
<feature type="region of interest" description="Disordered" evidence="2">
    <location>
        <begin position="321"/>
        <end position="383"/>
    </location>
</feature>
<feature type="region of interest" description="Disordered" evidence="2">
    <location>
        <begin position="462"/>
        <end position="525"/>
    </location>
</feature>
<gene>
    <name evidence="3" type="ORF">MARPO_0014s0222</name>
</gene>
<feature type="compositionally biased region" description="Polar residues" evidence="2">
    <location>
        <begin position="62"/>
        <end position="75"/>
    </location>
</feature>
<feature type="compositionally biased region" description="Low complexity" evidence="2">
    <location>
        <begin position="248"/>
        <end position="262"/>
    </location>
</feature>
<sequence>MRGSMANNSHNHNVGPAIGPTARDRSPDAPMGRSGCCGGFLRLGTRKRGKRIVPATRMHDGSASSSRVWATNGAPQSGGGNQYASLSPSLLAPPSSPASFQNSAVQSSAQSPATFSVSLSVPSATSQIPLETTATMFQMGPYAHETALVSPPVFSTFTTAPSTAPFTPPPELATHVTTPSSPDVPFAQLLANSFGQKGSVRQQPPPTYSASPFASPDIFAADDLQAAYQLYPGSPLAHLLSPTSGTGQSTPLELELSSQSSPFPDLENPVQAVATMFFPGSPLLALEPAASMEVDVESLLLSQALNHSSFQEFRLEEKQSSSSSKSVLGLERGVDGSSNTEAVSGARDSDDGSPKVVLPSACPGSGNPLELERETRPDGVEGRDRGFAEQEEADLFALLEADDRSSSGASELADWKRSQSSVDCEAKEILAGKVPRMDGPGNEDEEAFVNTERKFMESPSRYCYQGSEDTSAPTSLADEPGVAEASNMKASLTPEIRVQHESELSRSSRHSTLESGHAARSLHGEGCADCDRNRDVWAASSRSSSDAGAPQQQTLTGQKLDEQSVCGGQNRKDCCGRCDELETRCDELTKALKQATQKLAGIEVKEKVAVYREQQLKALFHWLQSGAQSHQKCVDGMSDQLLELRGANTDQVPGRSTLIGSNISGTCDSSNEAECIASNLIILETKIKNIVEDNISTGDAGLRSENLLAISILNADPSYSMQGSFSS</sequence>
<evidence type="ECO:0000256" key="1">
    <source>
        <dbReference type="SAM" id="Coils"/>
    </source>
</evidence>
<dbReference type="OrthoDB" id="1927968at2759"/>
<evidence type="ECO:0000313" key="4">
    <source>
        <dbReference type="Proteomes" id="UP000244005"/>
    </source>
</evidence>
<organism evidence="3 4">
    <name type="scientific">Marchantia polymorpha</name>
    <name type="common">Common liverwort</name>
    <name type="synonym">Marchantia aquatica</name>
    <dbReference type="NCBI Taxonomy" id="3197"/>
    <lineage>
        <taxon>Eukaryota</taxon>
        <taxon>Viridiplantae</taxon>
        <taxon>Streptophyta</taxon>
        <taxon>Embryophyta</taxon>
        <taxon>Marchantiophyta</taxon>
        <taxon>Marchantiopsida</taxon>
        <taxon>Marchantiidae</taxon>
        <taxon>Marchantiales</taxon>
        <taxon>Marchantiaceae</taxon>
        <taxon>Marchantia</taxon>
    </lineage>
</organism>
<feature type="region of interest" description="Disordered" evidence="2">
    <location>
        <begin position="241"/>
        <end position="263"/>
    </location>
</feature>
<dbReference type="Proteomes" id="UP000244005">
    <property type="component" value="Unassembled WGS sequence"/>
</dbReference>
<feature type="compositionally biased region" description="Low complexity" evidence="2">
    <location>
        <begin position="84"/>
        <end position="99"/>
    </location>
</feature>
<dbReference type="AlphaFoldDB" id="A0A2R6XI11"/>
<keyword evidence="4" id="KW-1185">Reference proteome</keyword>
<evidence type="ECO:0000313" key="3">
    <source>
        <dbReference type="EMBL" id="PTQ45729.1"/>
    </source>
</evidence>